<proteinExistence type="predicted"/>
<evidence type="ECO:0000256" key="1">
    <source>
        <dbReference type="SAM" id="Phobius"/>
    </source>
</evidence>
<keyword evidence="1" id="KW-0472">Membrane</keyword>
<keyword evidence="1" id="KW-1133">Transmembrane helix</keyword>
<accession>A0A2P6SBW4</accession>
<organism evidence="2 3">
    <name type="scientific">Rosa chinensis</name>
    <name type="common">China rose</name>
    <dbReference type="NCBI Taxonomy" id="74649"/>
    <lineage>
        <taxon>Eukaryota</taxon>
        <taxon>Viridiplantae</taxon>
        <taxon>Streptophyta</taxon>
        <taxon>Embryophyta</taxon>
        <taxon>Tracheophyta</taxon>
        <taxon>Spermatophyta</taxon>
        <taxon>Magnoliopsida</taxon>
        <taxon>eudicotyledons</taxon>
        <taxon>Gunneridae</taxon>
        <taxon>Pentapetalae</taxon>
        <taxon>rosids</taxon>
        <taxon>fabids</taxon>
        <taxon>Rosales</taxon>
        <taxon>Rosaceae</taxon>
        <taxon>Rosoideae</taxon>
        <taxon>Rosoideae incertae sedis</taxon>
        <taxon>Rosa</taxon>
    </lineage>
</organism>
<gene>
    <name evidence="2" type="ORF">RchiOBHm_Chr1g0332911</name>
</gene>
<dbReference type="Proteomes" id="UP000238479">
    <property type="component" value="Chromosome 1"/>
</dbReference>
<feature type="transmembrane region" description="Helical" evidence="1">
    <location>
        <begin position="20"/>
        <end position="42"/>
    </location>
</feature>
<dbReference type="AlphaFoldDB" id="A0A2P6SBW4"/>
<comment type="caution">
    <text evidence="2">The sequence shown here is derived from an EMBL/GenBank/DDBJ whole genome shotgun (WGS) entry which is preliminary data.</text>
</comment>
<sequence>MFKLFKQASLSEVSFCVESYSTFITLYMSFALFRLLHFFLYLKLRQRIGNISFLICVCI</sequence>
<protein>
    <submittedName>
        <fullName evidence="2">Uncharacterized protein</fullName>
    </submittedName>
</protein>
<evidence type="ECO:0000313" key="3">
    <source>
        <dbReference type="Proteomes" id="UP000238479"/>
    </source>
</evidence>
<reference evidence="2 3" key="1">
    <citation type="journal article" date="2018" name="Nat. Genet.">
        <title>The Rosa genome provides new insights in the design of modern roses.</title>
        <authorList>
            <person name="Bendahmane M."/>
        </authorList>
    </citation>
    <scope>NUCLEOTIDE SEQUENCE [LARGE SCALE GENOMIC DNA]</scope>
    <source>
        <strain evidence="3">cv. Old Blush</strain>
    </source>
</reference>
<name>A0A2P6SBW4_ROSCH</name>
<dbReference type="Gramene" id="PRQ56178">
    <property type="protein sequence ID" value="PRQ56178"/>
    <property type="gene ID" value="RchiOBHm_Chr1g0332911"/>
</dbReference>
<evidence type="ECO:0000313" key="2">
    <source>
        <dbReference type="EMBL" id="PRQ56178.1"/>
    </source>
</evidence>
<keyword evidence="3" id="KW-1185">Reference proteome</keyword>
<dbReference type="EMBL" id="PDCK01000039">
    <property type="protein sequence ID" value="PRQ56178.1"/>
    <property type="molecule type" value="Genomic_DNA"/>
</dbReference>
<keyword evidence="1" id="KW-0812">Transmembrane</keyword>